<evidence type="ECO:0000256" key="2">
    <source>
        <dbReference type="ARBA" id="ARBA00023043"/>
    </source>
</evidence>
<feature type="region of interest" description="Disordered" evidence="4">
    <location>
        <begin position="236"/>
        <end position="272"/>
    </location>
</feature>
<proteinExistence type="predicted"/>
<accession>A0ABR1UM27</accession>
<keyword evidence="1" id="KW-0677">Repeat</keyword>
<sequence length="1211" mass="134015">MATPAGQDPRQDWEKYKSTILDLYCEKGYPLTRKGDFKKEQCVDSIMKHQHNFVASKWQYENQLRNWGIAKNLKRNEWTKEKIAKSRHRYCKNLTGPSHSVSQGTTSTPDRQAFVEVKKNGSWRRCTPNDLSVTSQAIVTSSGTPEPAEEMNSPVVGTSSAVVLSPQQRVASPTTIGLPQTTLLDPAPENSTLHGIDFFSHSLSSPNYFWESGSFGTDPDNVWPFGNELDFFTPGPDVAAISHDPHPDIATQRSPNRQDTSDTEVGPVRRSPLNPDQFFALLLRGGSTDFAHHDPALLRVVNTTIDRFQSLVSADSLFWQDHLSTPAGAVFSFETNQFTTLLYSVINGFASLDEVPRGSILRMLSGNEGISQHLINLLRTGPDSVAKQLADNLFRAAIESNDSKAVALLLENIQCRRSIAIDLNCFRIKRLNSTYETGPLALAVKSGNEELVATLLNAGASPNWTRGGRSEEQPLRIITAEEHLDISTKLQIMDLLMKHGAEITSRVVNTAIERAAKELPVFKAVMEGISDDRHNQINSRAGDIVRYLDNSVATATIRKWIDACKSTGCGECVSNEYNMNCILTDAIRRGNIELVDILAPYTTKTPEALVGAVRSGKIQLVRFLIQRGARADEYPVRIDEDRDNDSPRYRTRGPYTTPLAEAIRQEDSDFVDILEEYGAWSRISESLDFRIAITAAAEVGSLRYLNSIINRVQPQKGKSFNAAMHKAIQNDHSEVVLALLKAGANNAGNINSNTETFFQALKRRNKRTVMTLLETDWSYKHPDRSGSTMALACEWGEMDIIDVMYKMGFPLDQRDYLGDYRGDYPTPLRAAVKSQNKYLVEYLLQLGVDPGSKPAYGDSTPLQEAAKTRNLEIMDCLLSGGASPADIGAFASAQTHDINAFSKLCYAFSERYPSGLRGFGGELMIEAIFTDNQHQIDKLINAKVDLDSMTSWIPSKVASTDNEVCRGKIKTALRLKGIHEEMSPLGFAILYSGGQNIRLIRMLLSSGAQADSVAAKYDTSTPYVGVEFQDHDYPQPAGAFRTHLQLAVEVGSNELISLLLEKGADINRPARWGVLRTPLQQACELGSYDTVHLLLQERADVHSAPAKQYGGTALQLAAKSGSSKICELLLQLKADPHAPAPEFGGGHTAFEWAAKEGRYHILLLLWKEARDGFTMQVLQRARDLAKENGHRGCVDIVTYMLDKFSSGRLIS</sequence>
<dbReference type="Proteomes" id="UP001446871">
    <property type="component" value="Unassembled WGS sequence"/>
</dbReference>
<dbReference type="InterPro" id="IPR002110">
    <property type="entry name" value="Ankyrin_rpt"/>
</dbReference>
<evidence type="ECO:0000256" key="1">
    <source>
        <dbReference type="ARBA" id="ARBA00022737"/>
    </source>
</evidence>
<evidence type="ECO:0000313" key="7">
    <source>
        <dbReference type="Proteomes" id="UP001446871"/>
    </source>
</evidence>
<dbReference type="PANTHER" id="PTHR24123">
    <property type="entry name" value="ANKYRIN REPEAT-CONTAINING"/>
    <property type="match status" value="1"/>
</dbReference>
<dbReference type="EMBL" id="JAQQWM010000006">
    <property type="protein sequence ID" value="KAK8059963.1"/>
    <property type="molecule type" value="Genomic_DNA"/>
</dbReference>
<comment type="caution">
    <text evidence="6">The sequence shown here is derived from an EMBL/GenBank/DDBJ whole genome shotgun (WGS) entry which is preliminary data.</text>
</comment>
<dbReference type="SMART" id="SM00248">
    <property type="entry name" value="ANK"/>
    <property type="match status" value="12"/>
</dbReference>
<evidence type="ECO:0000256" key="4">
    <source>
        <dbReference type="SAM" id="MobiDB-lite"/>
    </source>
</evidence>
<dbReference type="Pfam" id="PF12796">
    <property type="entry name" value="Ank_2"/>
    <property type="match status" value="1"/>
</dbReference>
<dbReference type="InterPro" id="IPR036770">
    <property type="entry name" value="Ankyrin_rpt-contain_sf"/>
</dbReference>
<dbReference type="Gene3D" id="1.25.40.20">
    <property type="entry name" value="Ankyrin repeat-containing domain"/>
    <property type="match status" value="3"/>
</dbReference>
<dbReference type="InterPro" id="IPR051165">
    <property type="entry name" value="Multifunctional_ANK_Repeat"/>
</dbReference>
<reference evidence="6 7" key="1">
    <citation type="submission" date="2023-01" db="EMBL/GenBank/DDBJ databases">
        <title>Analysis of 21 Apiospora genomes using comparative genomics revels a genus with tremendous synthesis potential of carbohydrate active enzymes and secondary metabolites.</title>
        <authorList>
            <person name="Sorensen T."/>
        </authorList>
    </citation>
    <scope>NUCLEOTIDE SEQUENCE [LARGE SCALE GENOMIC DNA]</scope>
    <source>
        <strain evidence="6 7">CBS 83171</strain>
    </source>
</reference>
<dbReference type="InterPro" id="IPR025676">
    <property type="entry name" value="Clr5_dom"/>
</dbReference>
<name>A0ABR1UM27_9PEZI</name>
<dbReference type="SUPFAM" id="SSF48403">
    <property type="entry name" value="Ankyrin repeat"/>
    <property type="match status" value="3"/>
</dbReference>
<evidence type="ECO:0000259" key="5">
    <source>
        <dbReference type="Pfam" id="PF14420"/>
    </source>
</evidence>
<organism evidence="6 7">
    <name type="scientific">Apiospora saccharicola</name>
    <dbReference type="NCBI Taxonomy" id="335842"/>
    <lineage>
        <taxon>Eukaryota</taxon>
        <taxon>Fungi</taxon>
        <taxon>Dikarya</taxon>
        <taxon>Ascomycota</taxon>
        <taxon>Pezizomycotina</taxon>
        <taxon>Sordariomycetes</taxon>
        <taxon>Xylariomycetidae</taxon>
        <taxon>Amphisphaeriales</taxon>
        <taxon>Apiosporaceae</taxon>
        <taxon>Apiospora</taxon>
    </lineage>
</organism>
<keyword evidence="2 3" id="KW-0040">ANK repeat</keyword>
<evidence type="ECO:0000256" key="3">
    <source>
        <dbReference type="PROSITE-ProRule" id="PRU00023"/>
    </source>
</evidence>
<feature type="repeat" description="ANK" evidence="3">
    <location>
        <begin position="435"/>
        <end position="467"/>
    </location>
</feature>
<dbReference type="SUPFAM" id="SSF140860">
    <property type="entry name" value="Pseudo ankyrin repeat-like"/>
    <property type="match status" value="1"/>
</dbReference>
<evidence type="ECO:0000313" key="6">
    <source>
        <dbReference type="EMBL" id="KAK8059963.1"/>
    </source>
</evidence>
<dbReference type="PROSITE" id="PS50088">
    <property type="entry name" value="ANK_REPEAT"/>
    <property type="match status" value="3"/>
</dbReference>
<feature type="repeat" description="ANK" evidence="3">
    <location>
        <begin position="1039"/>
        <end position="1071"/>
    </location>
</feature>
<dbReference type="Pfam" id="PF14420">
    <property type="entry name" value="Clr5"/>
    <property type="match status" value="1"/>
</dbReference>
<keyword evidence="7" id="KW-1185">Reference proteome</keyword>
<feature type="repeat" description="ANK" evidence="3">
    <location>
        <begin position="1109"/>
        <end position="1141"/>
    </location>
</feature>
<protein>
    <recommendedName>
        <fullName evidence="5">Clr5 domain-containing protein</fullName>
    </recommendedName>
</protein>
<dbReference type="PROSITE" id="PS50297">
    <property type="entry name" value="ANK_REP_REGION"/>
    <property type="match status" value="2"/>
</dbReference>
<feature type="domain" description="Clr5" evidence="5">
    <location>
        <begin position="10"/>
        <end position="71"/>
    </location>
</feature>
<dbReference type="PANTHER" id="PTHR24123:SF141">
    <property type="entry name" value="ANKYRIN 2, ISOFORM U"/>
    <property type="match status" value="1"/>
</dbReference>
<gene>
    <name evidence="6" type="ORF">PG996_009893</name>
</gene>